<accession>A0AAV7W8Y5</accession>
<feature type="region of interest" description="Disordered" evidence="1">
    <location>
        <begin position="58"/>
        <end position="81"/>
    </location>
</feature>
<dbReference type="Proteomes" id="UP001066276">
    <property type="component" value="Chromosome 1_2"/>
</dbReference>
<dbReference type="EMBL" id="JANPWB010000002">
    <property type="protein sequence ID" value="KAJ1209833.1"/>
    <property type="molecule type" value="Genomic_DNA"/>
</dbReference>
<proteinExistence type="predicted"/>
<evidence type="ECO:0000256" key="1">
    <source>
        <dbReference type="SAM" id="MobiDB-lite"/>
    </source>
</evidence>
<evidence type="ECO:0000313" key="2">
    <source>
        <dbReference type="EMBL" id="KAJ1209833.1"/>
    </source>
</evidence>
<reference evidence="2" key="1">
    <citation type="journal article" date="2022" name="bioRxiv">
        <title>Sequencing and chromosome-scale assembly of the giantPleurodeles waltlgenome.</title>
        <authorList>
            <person name="Brown T."/>
            <person name="Elewa A."/>
            <person name="Iarovenko S."/>
            <person name="Subramanian E."/>
            <person name="Araus A.J."/>
            <person name="Petzold A."/>
            <person name="Susuki M."/>
            <person name="Suzuki K.-i.T."/>
            <person name="Hayashi T."/>
            <person name="Toyoda A."/>
            <person name="Oliveira C."/>
            <person name="Osipova E."/>
            <person name="Leigh N.D."/>
            <person name="Simon A."/>
            <person name="Yun M.H."/>
        </authorList>
    </citation>
    <scope>NUCLEOTIDE SEQUENCE</scope>
    <source>
        <strain evidence="2">20211129_DDA</strain>
        <tissue evidence="2">Liver</tissue>
    </source>
</reference>
<evidence type="ECO:0000313" key="3">
    <source>
        <dbReference type="Proteomes" id="UP001066276"/>
    </source>
</evidence>
<sequence>MAQEEKVRAALALLRQAGRMDLIRDEAAAVLACSPPRAGAACDQVRRGGRPEAGVCGLGGTGAGREEERRRPRLKGFPGGGGALVCR</sequence>
<gene>
    <name evidence="2" type="ORF">NDU88_005205</name>
</gene>
<keyword evidence="3" id="KW-1185">Reference proteome</keyword>
<comment type="caution">
    <text evidence="2">The sequence shown here is derived from an EMBL/GenBank/DDBJ whole genome shotgun (WGS) entry which is preliminary data.</text>
</comment>
<organism evidence="2 3">
    <name type="scientific">Pleurodeles waltl</name>
    <name type="common">Iberian ribbed newt</name>
    <dbReference type="NCBI Taxonomy" id="8319"/>
    <lineage>
        <taxon>Eukaryota</taxon>
        <taxon>Metazoa</taxon>
        <taxon>Chordata</taxon>
        <taxon>Craniata</taxon>
        <taxon>Vertebrata</taxon>
        <taxon>Euteleostomi</taxon>
        <taxon>Amphibia</taxon>
        <taxon>Batrachia</taxon>
        <taxon>Caudata</taxon>
        <taxon>Salamandroidea</taxon>
        <taxon>Salamandridae</taxon>
        <taxon>Pleurodelinae</taxon>
        <taxon>Pleurodeles</taxon>
    </lineage>
</organism>
<name>A0AAV7W8Y5_PLEWA</name>
<protein>
    <submittedName>
        <fullName evidence="2">Uncharacterized protein</fullName>
    </submittedName>
</protein>
<dbReference type="AlphaFoldDB" id="A0AAV7W8Y5"/>